<dbReference type="AlphaFoldDB" id="A0AAW1QZA1"/>
<feature type="domain" description="Rieske" evidence="16">
    <location>
        <begin position="86"/>
        <end position="198"/>
    </location>
</feature>
<evidence type="ECO:0000256" key="8">
    <source>
        <dbReference type="ARBA" id="ARBA00022946"/>
    </source>
</evidence>
<evidence type="ECO:0000256" key="2">
    <source>
        <dbReference type="ARBA" id="ARBA00004370"/>
    </source>
</evidence>
<evidence type="ECO:0000256" key="15">
    <source>
        <dbReference type="SAM" id="Phobius"/>
    </source>
</evidence>
<gene>
    <name evidence="17" type="ORF">WJX74_001460</name>
</gene>
<sequence>MELHQPTLQGHTAGNLRERQGVLPALLPAQKRQSFFSQLPRRENQVQKAKGPILRTISPPKETSSSVLQSPSTDKEKDKFEWYRNWYPMTPVDYLEPGKPHPITLLGKNLVLWKDETGQWSCLEDICSHRLARLSEGRIEPKTGNLMCSYHGWQFNGQGQCTAIPQAESADAEKTMCANSNSCVKKFPVQEAIGLLWVWPESGPMASLEASAKALHIPKGWDTEPEQWLPLKHWFMRDVPYSWDTLIENVVDPSHVAFAHHGIQGNREKPMMLRMNLEGNMTLPEGFTVAAHPINKVAARVGAAGREDAAAGAEHPARPQRNVKAGKQGTMDKFGKHEGKQAEASAPPPPTLISFKPPDYTLYEVSGGRINMLNYAVPTAPGTARLLHKVVGDRRKLDKKIQKIAGFKPDLLICKDHMENNAIIDGDGVFLHFQERDQTHREGEKHAYRSEYFMPTSMDRAVTLFRKWWDLAGAHVPWADGAQPGMSSKPSRQEMLDRWNSHTKFCPTCQKALRQLKMLQKVAAIAAGASLLVAAGLAGGALAGASAPPQAWKIGAGALGGVFLAAFAAWLEQWKSYFFFRDYVHSEH</sequence>
<dbReference type="GO" id="GO:0051537">
    <property type="term" value="F:2 iron, 2 sulfur cluster binding"/>
    <property type="evidence" value="ECO:0007669"/>
    <property type="project" value="UniProtKB-KW"/>
</dbReference>
<keyword evidence="18" id="KW-1185">Reference proteome</keyword>
<keyword evidence="5 15" id="KW-0812">Transmembrane</keyword>
<feature type="transmembrane region" description="Helical" evidence="15">
    <location>
        <begin position="551"/>
        <end position="571"/>
    </location>
</feature>
<evidence type="ECO:0000256" key="9">
    <source>
        <dbReference type="ARBA" id="ARBA00022989"/>
    </source>
</evidence>
<evidence type="ECO:0000313" key="17">
    <source>
        <dbReference type="EMBL" id="KAK9826539.1"/>
    </source>
</evidence>
<keyword evidence="8" id="KW-0809">Transit peptide</keyword>
<evidence type="ECO:0000256" key="11">
    <source>
        <dbReference type="ARBA" id="ARBA00023004"/>
    </source>
</evidence>
<keyword evidence="10" id="KW-0560">Oxidoreductase</keyword>
<dbReference type="Pfam" id="PF00355">
    <property type="entry name" value="Rieske"/>
    <property type="match status" value="1"/>
</dbReference>
<evidence type="ECO:0000313" key="18">
    <source>
        <dbReference type="Proteomes" id="UP001438707"/>
    </source>
</evidence>
<keyword evidence="3" id="KW-0150">Chloroplast</keyword>
<keyword evidence="7" id="KW-0479">Metal-binding</keyword>
<dbReference type="SUPFAM" id="SSF50022">
    <property type="entry name" value="ISP domain"/>
    <property type="match status" value="1"/>
</dbReference>
<evidence type="ECO:0000256" key="13">
    <source>
        <dbReference type="ARBA" id="ARBA00023136"/>
    </source>
</evidence>
<evidence type="ECO:0000256" key="5">
    <source>
        <dbReference type="ARBA" id="ARBA00022692"/>
    </source>
</evidence>
<comment type="subcellular location">
    <subcellularLocation>
        <location evidence="2">Membrane</location>
    </subcellularLocation>
    <subcellularLocation>
        <location evidence="1">Plastid</location>
        <location evidence="1">Chloroplast</location>
    </subcellularLocation>
</comment>
<dbReference type="InterPro" id="IPR013626">
    <property type="entry name" value="PaO"/>
</dbReference>
<proteinExistence type="predicted"/>
<dbReference type="Gene3D" id="2.102.10.10">
    <property type="entry name" value="Rieske [2Fe-2S] iron-sulphur domain"/>
    <property type="match status" value="1"/>
</dbReference>
<dbReference type="GO" id="GO:0016020">
    <property type="term" value="C:membrane"/>
    <property type="evidence" value="ECO:0007669"/>
    <property type="project" value="UniProtKB-SubCell"/>
</dbReference>
<evidence type="ECO:0000256" key="4">
    <source>
        <dbReference type="ARBA" id="ARBA00022640"/>
    </source>
</evidence>
<dbReference type="InterPro" id="IPR017941">
    <property type="entry name" value="Rieske_2Fe-2S"/>
</dbReference>
<keyword evidence="6" id="KW-0001">2Fe-2S</keyword>
<dbReference type="Gene3D" id="3.90.380.10">
    <property type="entry name" value="Naphthalene 1,2-dioxygenase Alpha Subunit, Chain A, domain 1"/>
    <property type="match status" value="1"/>
</dbReference>
<protein>
    <recommendedName>
        <fullName evidence="16">Rieske domain-containing protein</fullName>
    </recommendedName>
</protein>
<feature type="compositionally biased region" description="Polar residues" evidence="14">
    <location>
        <begin position="61"/>
        <end position="72"/>
    </location>
</feature>
<feature type="region of interest" description="Disordered" evidence="14">
    <location>
        <begin position="307"/>
        <end position="353"/>
    </location>
</feature>
<dbReference type="GO" id="GO:0009507">
    <property type="term" value="C:chloroplast"/>
    <property type="evidence" value="ECO:0007669"/>
    <property type="project" value="UniProtKB-SubCell"/>
</dbReference>
<dbReference type="SUPFAM" id="SSF55961">
    <property type="entry name" value="Bet v1-like"/>
    <property type="match status" value="1"/>
</dbReference>
<dbReference type="PROSITE" id="PS51296">
    <property type="entry name" value="RIESKE"/>
    <property type="match status" value="1"/>
</dbReference>
<accession>A0AAW1QZA1</accession>
<reference evidence="17 18" key="1">
    <citation type="journal article" date="2024" name="Nat. Commun.">
        <title>Phylogenomics reveals the evolutionary origins of lichenization in chlorophyte algae.</title>
        <authorList>
            <person name="Puginier C."/>
            <person name="Libourel C."/>
            <person name="Otte J."/>
            <person name="Skaloud P."/>
            <person name="Haon M."/>
            <person name="Grisel S."/>
            <person name="Petersen M."/>
            <person name="Berrin J.G."/>
            <person name="Delaux P.M."/>
            <person name="Dal Grande F."/>
            <person name="Keller J."/>
        </authorList>
    </citation>
    <scope>NUCLEOTIDE SEQUENCE [LARGE SCALE GENOMIC DNA]</scope>
    <source>
        <strain evidence="17 18">SAG 2145</strain>
    </source>
</reference>
<evidence type="ECO:0000256" key="14">
    <source>
        <dbReference type="SAM" id="MobiDB-lite"/>
    </source>
</evidence>
<evidence type="ECO:0000256" key="6">
    <source>
        <dbReference type="ARBA" id="ARBA00022714"/>
    </source>
</evidence>
<feature type="transmembrane region" description="Helical" evidence="15">
    <location>
        <begin position="522"/>
        <end position="545"/>
    </location>
</feature>
<dbReference type="Proteomes" id="UP001438707">
    <property type="component" value="Unassembled WGS sequence"/>
</dbReference>
<feature type="region of interest" description="Disordered" evidence="14">
    <location>
        <begin position="37"/>
        <end position="74"/>
    </location>
</feature>
<dbReference type="PANTHER" id="PTHR21266">
    <property type="entry name" value="IRON-SULFUR DOMAIN CONTAINING PROTEIN"/>
    <property type="match status" value="1"/>
</dbReference>
<keyword evidence="13 15" id="KW-0472">Membrane</keyword>
<keyword evidence="11" id="KW-0408">Iron</keyword>
<name>A0AAW1QZA1_9CHLO</name>
<organism evidence="17 18">
    <name type="scientific">Apatococcus lobatus</name>
    <dbReference type="NCBI Taxonomy" id="904363"/>
    <lineage>
        <taxon>Eukaryota</taxon>
        <taxon>Viridiplantae</taxon>
        <taxon>Chlorophyta</taxon>
        <taxon>core chlorophytes</taxon>
        <taxon>Trebouxiophyceae</taxon>
        <taxon>Chlorellales</taxon>
        <taxon>Chlorellaceae</taxon>
        <taxon>Apatococcus</taxon>
    </lineage>
</organism>
<evidence type="ECO:0000256" key="1">
    <source>
        <dbReference type="ARBA" id="ARBA00004229"/>
    </source>
</evidence>
<keyword evidence="9 15" id="KW-1133">Transmembrane helix</keyword>
<comment type="caution">
    <text evidence="17">The sequence shown here is derived from an EMBL/GenBank/DDBJ whole genome shotgun (WGS) entry which is preliminary data.</text>
</comment>
<dbReference type="GO" id="GO:0046872">
    <property type="term" value="F:metal ion binding"/>
    <property type="evidence" value="ECO:0007669"/>
    <property type="project" value="UniProtKB-KW"/>
</dbReference>
<dbReference type="GO" id="GO:0010277">
    <property type="term" value="F:chlorophyllide a oxygenase activity"/>
    <property type="evidence" value="ECO:0007669"/>
    <property type="project" value="InterPro"/>
</dbReference>
<keyword evidence="4" id="KW-0934">Plastid</keyword>
<evidence type="ECO:0000259" key="16">
    <source>
        <dbReference type="PROSITE" id="PS51296"/>
    </source>
</evidence>
<evidence type="ECO:0000256" key="10">
    <source>
        <dbReference type="ARBA" id="ARBA00023002"/>
    </source>
</evidence>
<dbReference type="InterPro" id="IPR050584">
    <property type="entry name" value="Cholesterol_7-desaturase"/>
</dbReference>
<evidence type="ECO:0000256" key="7">
    <source>
        <dbReference type="ARBA" id="ARBA00022723"/>
    </source>
</evidence>
<dbReference type="Pfam" id="PF08417">
    <property type="entry name" value="PaO"/>
    <property type="match status" value="1"/>
</dbReference>
<evidence type="ECO:0000256" key="3">
    <source>
        <dbReference type="ARBA" id="ARBA00022528"/>
    </source>
</evidence>
<dbReference type="PANTHER" id="PTHR21266:SF32">
    <property type="entry name" value="CHOLESTEROL 7-DESATURASE NVD"/>
    <property type="match status" value="1"/>
</dbReference>
<keyword evidence="12" id="KW-0411">Iron-sulfur</keyword>
<evidence type="ECO:0000256" key="12">
    <source>
        <dbReference type="ARBA" id="ARBA00023014"/>
    </source>
</evidence>
<dbReference type="InterPro" id="IPR036922">
    <property type="entry name" value="Rieske_2Fe-2S_sf"/>
</dbReference>
<dbReference type="EMBL" id="JALJOS010000020">
    <property type="protein sequence ID" value="KAK9826539.1"/>
    <property type="molecule type" value="Genomic_DNA"/>
</dbReference>